<feature type="domain" description="AAA+ ATPase" evidence="3">
    <location>
        <begin position="447"/>
        <end position="581"/>
    </location>
</feature>
<dbReference type="InterPro" id="IPR027417">
    <property type="entry name" value="P-loop_NTPase"/>
</dbReference>
<dbReference type="InterPro" id="IPR003959">
    <property type="entry name" value="ATPase_AAA_core"/>
</dbReference>
<dbReference type="PROSITE" id="PS00674">
    <property type="entry name" value="AAA"/>
    <property type="match status" value="1"/>
</dbReference>
<evidence type="ECO:0000313" key="7">
    <source>
        <dbReference type="EMBL" id="CAF4032503.1"/>
    </source>
</evidence>
<dbReference type="InterPro" id="IPR050304">
    <property type="entry name" value="MT-severing_AAA_ATPase"/>
</dbReference>
<dbReference type="PANTHER" id="PTHR23074">
    <property type="entry name" value="AAA DOMAIN-CONTAINING"/>
    <property type="match status" value="1"/>
</dbReference>
<evidence type="ECO:0000313" key="4">
    <source>
        <dbReference type="EMBL" id="CAF0988066.1"/>
    </source>
</evidence>
<dbReference type="Proteomes" id="UP000663868">
    <property type="component" value="Unassembled WGS sequence"/>
</dbReference>
<dbReference type="EMBL" id="CAJNOE010001165">
    <property type="protein sequence ID" value="CAF1395727.1"/>
    <property type="molecule type" value="Genomic_DNA"/>
</dbReference>
<feature type="compositionally biased region" description="Polar residues" evidence="2">
    <location>
        <begin position="1015"/>
        <end position="1034"/>
    </location>
</feature>
<dbReference type="InterPro" id="IPR003593">
    <property type="entry name" value="AAA+_ATPase"/>
</dbReference>
<comment type="caution">
    <text evidence="5">The sequence shown here is derived from an EMBL/GenBank/DDBJ whole genome shotgun (WGS) entry which is preliminary data.</text>
</comment>
<dbReference type="Pfam" id="PF00004">
    <property type="entry name" value="AAA"/>
    <property type="match status" value="1"/>
</dbReference>
<dbReference type="EMBL" id="CAJOAY010001887">
    <property type="protein sequence ID" value="CAF3898508.1"/>
    <property type="molecule type" value="Genomic_DNA"/>
</dbReference>
<dbReference type="SUPFAM" id="SSF52540">
    <property type="entry name" value="P-loop containing nucleoside triphosphate hydrolases"/>
    <property type="match status" value="2"/>
</dbReference>
<proteinExistence type="predicted"/>
<dbReference type="GO" id="GO:0016887">
    <property type="term" value="F:ATP hydrolysis activity"/>
    <property type="evidence" value="ECO:0007669"/>
    <property type="project" value="InterPro"/>
</dbReference>
<accession>A0A815KXM6</accession>
<dbReference type="Gene3D" id="1.10.8.60">
    <property type="match status" value="1"/>
</dbReference>
<name>A0A815KXM6_9BILA</name>
<evidence type="ECO:0000259" key="3">
    <source>
        <dbReference type="SMART" id="SM00382"/>
    </source>
</evidence>
<dbReference type="InterPro" id="IPR003960">
    <property type="entry name" value="ATPase_AAA_CS"/>
</dbReference>
<dbReference type="PANTHER" id="PTHR23074:SF83">
    <property type="entry name" value="VACUOLAR PROTEIN SORTING-ASSOCIATED PROTEIN 4A"/>
    <property type="match status" value="1"/>
</dbReference>
<dbReference type="EMBL" id="CAJNON010000115">
    <property type="protein sequence ID" value="CAF0988066.1"/>
    <property type="molecule type" value="Genomic_DNA"/>
</dbReference>
<dbReference type="Proteomes" id="UP000663891">
    <property type="component" value="Unassembled WGS sequence"/>
</dbReference>
<evidence type="ECO:0000256" key="1">
    <source>
        <dbReference type="SAM" id="Coils"/>
    </source>
</evidence>
<dbReference type="Proteomes" id="UP000663881">
    <property type="component" value="Unassembled WGS sequence"/>
</dbReference>
<dbReference type="OrthoDB" id="10018969at2759"/>
<dbReference type="Proteomes" id="UP000663860">
    <property type="component" value="Unassembled WGS sequence"/>
</dbReference>
<feature type="coiled-coil region" evidence="1">
    <location>
        <begin position="308"/>
        <end position="403"/>
    </location>
</feature>
<evidence type="ECO:0000313" key="6">
    <source>
        <dbReference type="EMBL" id="CAF3898508.1"/>
    </source>
</evidence>
<gene>
    <name evidence="5" type="ORF">IZO911_LOCUS39208</name>
    <name evidence="7" type="ORF">KXQ929_LOCUS30377</name>
    <name evidence="6" type="ORF">OKA104_LOCUS24054</name>
    <name evidence="4" type="ORF">VCS650_LOCUS14043</name>
</gene>
<dbReference type="SMART" id="SM00382">
    <property type="entry name" value="AAA"/>
    <property type="match status" value="1"/>
</dbReference>
<feature type="region of interest" description="Disordered" evidence="2">
    <location>
        <begin position="1011"/>
        <end position="1034"/>
    </location>
</feature>
<dbReference type="AlphaFoldDB" id="A0A815KXM6"/>
<dbReference type="CDD" id="cd19481">
    <property type="entry name" value="RecA-like_protease"/>
    <property type="match status" value="1"/>
</dbReference>
<dbReference type="EMBL" id="CAJOBB010003295">
    <property type="protein sequence ID" value="CAF4032503.1"/>
    <property type="molecule type" value="Genomic_DNA"/>
</dbReference>
<keyword evidence="1" id="KW-0175">Coiled coil</keyword>
<protein>
    <recommendedName>
        <fullName evidence="3">AAA+ ATPase domain-containing protein</fullName>
    </recommendedName>
</protein>
<evidence type="ECO:0000256" key="2">
    <source>
        <dbReference type="SAM" id="MobiDB-lite"/>
    </source>
</evidence>
<evidence type="ECO:0000313" key="5">
    <source>
        <dbReference type="EMBL" id="CAF1395727.1"/>
    </source>
</evidence>
<evidence type="ECO:0000313" key="8">
    <source>
        <dbReference type="Proteomes" id="UP000663860"/>
    </source>
</evidence>
<sequence>MTSSSSERKEKISVVPMNVKDVILNLKPKYKYTELDNFIRELRDPKEGLKIMNREISILQLYTLHLLNDPIDMSSQSEKKIYRPKLFHRKNDEFGPFNHYHLLNLFNIEYECPNQDQFPVVWKTTDDTNVTVKVFQRVSQRSDLPEINEIENDTTTLIGMLRAVCRENNYDEANATKWFESLKMENINTIDHLRSITKDAWDKLNRITHVVKRLIRDHMQINSAIASFDQNSDPYQQSKATLLGDIHRVRRYFYHQINKLHLVSYLSHDAVELAIEEVRKIYDDDGNILINIQNYLRTFCLNNRIEDKSLYEQRKSQWTNEITKLEQEQKISNEETTRCLKRLENYKRDLKTTEARTNNIIERETTLLNNAADPNEHHAKQSKEKYYAERNEAISELERIRKEHEPLNKLYADSVAKTNSIKKQIESLGKLKQLNLDDQHKKLIIKYGRGLLLYGPPGTGKSELLKRVAVYAGITMITQPLAAGELNRPYVGETEKLLVDIMSRARDIPYLICAMTIDEIDGLVPKRDNNAQQGKVDGISVLLSHIEGVKDIPNLIVFGATNRRNMMDEAFLRRMQAKVFVGRPSPAIRNNMLTPLVCKDSRVFTSKRLDSLVKITTNFSGAAISALRSNLIVEMDGNPKITDHRLLELADGVAREFNVWFGISTLPEICRLNPSILNSTSHEENYSLDFDSLKPTGRILIDYTEKKCLIEMQNEPTLEKDLEKNETSLSFLLARFIYGCSTRNIDTIQTIDLNFLIKQNAFDENQIFELLTTTFLECNEYNRSMLIFDIDSLIMLNKSDSEMSKSKSISNIRVYQFLREKCKTSIVEQTEPNEKGIVTKIEKWIIMIVKDPWLKHTLIEDIAFQKSSAQLNQEKQEEDKRLEEETSRKCPKCLRNYTPKETRDGNCHYHPGFVVDIKRPDEHLTSKQAQSILQSAILKKLPEEEMPKLFWACCLHKYGESYQSCETGKCGLPKELEGKVNMNDETYINKVQEYFKANLSAKKNLEDFLKRYEPSPTNTNTRSTIPFTNTSKRY</sequence>
<dbReference type="GO" id="GO:0005524">
    <property type="term" value="F:ATP binding"/>
    <property type="evidence" value="ECO:0007669"/>
    <property type="project" value="InterPro"/>
</dbReference>
<organism evidence="5 8">
    <name type="scientific">Adineta steineri</name>
    <dbReference type="NCBI Taxonomy" id="433720"/>
    <lineage>
        <taxon>Eukaryota</taxon>
        <taxon>Metazoa</taxon>
        <taxon>Spiralia</taxon>
        <taxon>Gnathifera</taxon>
        <taxon>Rotifera</taxon>
        <taxon>Eurotatoria</taxon>
        <taxon>Bdelloidea</taxon>
        <taxon>Adinetida</taxon>
        <taxon>Adinetidae</taxon>
        <taxon>Adineta</taxon>
    </lineage>
</organism>
<dbReference type="Gene3D" id="3.40.50.300">
    <property type="entry name" value="P-loop containing nucleotide triphosphate hydrolases"/>
    <property type="match status" value="1"/>
</dbReference>
<reference evidence="5" key="1">
    <citation type="submission" date="2021-02" db="EMBL/GenBank/DDBJ databases">
        <authorList>
            <person name="Nowell W R."/>
        </authorList>
    </citation>
    <scope>NUCLEOTIDE SEQUENCE</scope>
</reference>